<proteinExistence type="predicted"/>
<dbReference type="EMBL" id="MZ501077">
    <property type="protein sequence ID" value="QXV80575.1"/>
    <property type="molecule type" value="Genomic_DNA"/>
</dbReference>
<evidence type="ECO:0000313" key="1">
    <source>
        <dbReference type="EMBL" id="QXV80575.1"/>
    </source>
</evidence>
<gene>
    <name evidence="1" type="ORF">bas10_0040</name>
</gene>
<evidence type="ECO:0000313" key="2">
    <source>
        <dbReference type="Proteomes" id="UP000828865"/>
    </source>
</evidence>
<organism evidence="1 2">
    <name type="scientific">Escherichia phage IsaakIselin</name>
    <dbReference type="NCBI Taxonomy" id="2851974"/>
    <lineage>
        <taxon>Viruses</taxon>
        <taxon>Duplodnaviria</taxon>
        <taxon>Heunggongvirae</taxon>
        <taxon>Uroviricota</taxon>
        <taxon>Caudoviricetes</taxon>
        <taxon>Drexlerviridae</taxon>
        <taxon>Tempevirinae</taxon>
        <taxon>Henuseptimavirus</taxon>
        <taxon>Henuseptimavirus isaaklselin</taxon>
    </lineage>
</organism>
<reference evidence="2" key="1">
    <citation type="journal article" date="2021" name="PLoS Biol.">
        <title>Systematic exploration of Escherichia coli phage-host interactions with the BASEL phage collection.</title>
        <authorList>
            <person name="Maffei E."/>
            <person name="Shaidullina A."/>
            <person name="Burkolter M."/>
            <person name="Heyer Y."/>
            <person name="Estermann F."/>
            <person name="Druelle V."/>
            <person name="Sauer P."/>
            <person name="Willi L."/>
            <person name="Michaelis S."/>
            <person name="Hilbi H."/>
            <person name="Thaler D.S."/>
            <person name="Harms A."/>
        </authorList>
    </citation>
    <scope>NUCLEOTIDE SEQUENCE [LARGE SCALE GENOMIC DNA]</scope>
    <source>
        <strain evidence="2">Bas10</strain>
    </source>
</reference>
<sequence length="63" mass="7036">MKIYSKRSFKIAQELAREAVAGGSEGGYGFDWDIAMIYLQMATGHAPIEKIEQVDRMVEEGLV</sequence>
<accession>A0AAE7VUY7</accession>
<keyword evidence="2" id="KW-1185">Reference proteome</keyword>
<protein>
    <submittedName>
        <fullName evidence="1">Uncharacterized protein</fullName>
    </submittedName>
</protein>
<name>A0AAE7VUY7_9CAUD</name>
<dbReference type="Proteomes" id="UP000828865">
    <property type="component" value="Segment"/>
</dbReference>